<proteinExistence type="predicted"/>
<keyword evidence="3" id="KW-1185">Reference proteome</keyword>
<feature type="region of interest" description="Disordered" evidence="1">
    <location>
        <begin position="31"/>
        <end position="87"/>
    </location>
</feature>
<evidence type="ECO:0000313" key="3">
    <source>
        <dbReference type="Proteomes" id="UP000585474"/>
    </source>
</evidence>
<organism evidence="2 3">
    <name type="scientific">Actinidia rufa</name>
    <dbReference type="NCBI Taxonomy" id="165716"/>
    <lineage>
        <taxon>Eukaryota</taxon>
        <taxon>Viridiplantae</taxon>
        <taxon>Streptophyta</taxon>
        <taxon>Embryophyta</taxon>
        <taxon>Tracheophyta</taxon>
        <taxon>Spermatophyta</taxon>
        <taxon>Magnoliopsida</taxon>
        <taxon>eudicotyledons</taxon>
        <taxon>Gunneridae</taxon>
        <taxon>Pentapetalae</taxon>
        <taxon>asterids</taxon>
        <taxon>Ericales</taxon>
        <taxon>Actinidiaceae</taxon>
        <taxon>Actinidia</taxon>
    </lineage>
</organism>
<accession>A0A7J0F005</accession>
<reference evidence="2 3" key="1">
    <citation type="submission" date="2019-07" db="EMBL/GenBank/DDBJ databases">
        <title>De Novo Assembly of kiwifruit Actinidia rufa.</title>
        <authorList>
            <person name="Sugita-Konishi S."/>
            <person name="Sato K."/>
            <person name="Mori E."/>
            <person name="Abe Y."/>
            <person name="Kisaki G."/>
            <person name="Hamano K."/>
            <person name="Suezawa K."/>
            <person name="Otani M."/>
            <person name="Fukuda T."/>
            <person name="Manabe T."/>
            <person name="Gomi K."/>
            <person name="Tabuchi M."/>
            <person name="Akimitsu K."/>
            <person name="Kataoka I."/>
        </authorList>
    </citation>
    <scope>NUCLEOTIDE SEQUENCE [LARGE SCALE GENOMIC DNA]</scope>
    <source>
        <strain evidence="3">cv. Fuchu</strain>
    </source>
</reference>
<sequence length="87" mass="8668">MTEVKETSRFRKAATAYDSVEVGGEELDYGGRDDKVLGDGGDAMAVGGRGEGEIDGAGIADGGRETAAATEGGREDADGGDVAGVTN</sequence>
<protein>
    <submittedName>
        <fullName evidence="2">Uncharacterized protein</fullName>
    </submittedName>
</protein>
<evidence type="ECO:0000256" key="1">
    <source>
        <dbReference type="SAM" id="MobiDB-lite"/>
    </source>
</evidence>
<dbReference type="EMBL" id="BJWL01000008">
    <property type="protein sequence ID" value="GFY91796.1"/>
    <property type="molecule type" value="Genomic_DNA"/>
</dbReference>
<evidence type="ECO:0000313" key="2">
    <source>
        <dbReference type="EMBL" id="GFY91796.1"/>
    </source>
</evidence>
<dbReference type="AlphaFoldDB" id="A0A7J0F005"/>
<dbReference type="Proteomes" id="UP000585474">
    <property type="component" value="Unassembled WGS sequence"/>
</dbReference>
<gene>
    <name evidence="2" type="ORF">Acr_08g0001920</name>
</gene>
<comment type="caution">
    <text evidence="2">The sequence shown here is derived from an EMBL/GenBank/DDBJ whole genome shotgun (WGS) entry which is preliminary data.</text>
</comment>
<name>A0A7J0F005_9ERIC</name>